<name>A0AAD5VHB0_9AGAR</name>
<feature type="region of interest" description="Disordered" evidence="1">
    <location>
        <begin position="215"/>
        <end position="245"/>
    </location>
</feature>
<evidence type="ECO:0000256" key="1">
    <source>
        <dbReference type="SAM" id="MobiDB-lite"/>
    </source>
</evidence>
<gene>
    <name evidence="3" type="ORF">NP233_g13100</name>
</gene>
<organism evidence="3 4">
    <name type="scientific">Leucocoprinus birnbaumii</name>
    <dbReference type="NCBI Taxonomy" id="56174"/>
    <lineage>
        <taxon>Eukaryota</taxon>
        <taxon>Fungi</taxon>
        <taxon>Dikarya</taxon>
        <taxon>Basidiomycota</taxon>
        <taxon>Agaricomycotina</taxon>
        <taxon>Agaricomycetes</taxon>
        <taxon>Agaricomycetidae</taxon>
        <taxon>Agaricales</taxon>
        <taxon>Agaricineae</taxon>
        <taxon>Agaricaceae</taxon>
        <taxon>Leucocoprinus</taxon>
    </lineage>
</organism>
<feature type="region of interest" description="Disordered" evidence="1">
    <location>
        <begin position="1"/>
        <end position="81"/>
    </location>
</feature>
<accession>A0AAD5VHB0</accession>
<feature type="compositionally biased region" description="Acidic residues" evidence="1">
    <location>
        <begin position="223"/>
        <end position="239"/>
    </location>
</feature>
<dbReference type="Pfam" id="PF20636">
    <property type="entry name" value="SMN_G2-BD"/>
    <property type="match status" value="1"/>
</dbReference>
<proteinExistence type="predicted"/>
<dbReference type="Proteomes" id="UP001213000">
    <property type="component" value="Unassembled WGS sequence"/>
</dbReference>
<dbReference type="AlphaFoldDB" id="A0AAD5VHB0"/>
<sequence length="245" mass="27483">MTSRPLVSYDDITLPYDAPPPAPAPPKSQPPSKKRKRNNHKKQSGPPPQAPQHWDDPERDLDDEAMDDSESRELTHEEIWDDSALIDAWNAAMEEYEAFHGPDKGWKKDPVHKSPLWYNIPPKNLPKKPEPPKVAVADPQADESDSKPIDFDSFVPTHDASLAGAGLEEEETDYATPLTSLPHVSQDEAFQRAVQASYWSGYWTAVYHCHRQAQPTQTNGVDAEGDQDISSSSDEENDEFVSTQR</sequence>
<keyword evidence="4" id="KW-1185">Reference proteome</keyword>
<reference evidence="3" key="1">
    <citation type="submission" date="2022-07" db="EMBL/GenBank/DDBJ databases">
        <title>Genome Sequence of Leucocoprinus birnbaumii.</title>
        <authorList>
            <person name="Buettner E."/>
        </authorList>
    </citation>
    <scope>NUCLEOTIDE SEQUENCE</scope>
    <source>
        <strain evidence="3">VT141</strain>
    </source>
</reference>
<dbReference type="EMBL" id="JANIEX010002224">
    <property type="protein sequence ID" value="KAJ3551328.1"/>
    <property type="molecule type" value="Genomic_DNA"/>
</dbReference>
<feature type="domain" description="Survival Motor Neuron Gemin2-binding" evidence="2">
    <location>
        <begin position="77"/>
        <end position="100"/>
    </location>
</feature>
<dbReference type="InterPro" id="IPR049481">
    <property type="entry name" value="SMN_G2-BD"/>
</dbReference>
<dbReference type="InterPro" id="IPR047313">
    <property type="entry name" value="SMN_C"/>
</dbReference>
<protein>
    <recommendedName>
        <fullName evidence="2">Survival Motor Neuron Gemin2-binding domain-containing protein</fullName>
    </recommendedName>
</protein>
<comment type="caution">
    <text evidence="3">The sequence shown here is derived from an EMBL/GenBank/DDBJ whole genome shotgun (WGS) entry which is preliminary data.</text>
</comment>
<feature type="compositionally biased region" description="Basic and acidic residues" evidence="1">
    <location>
        <begin position="69"/>
        <end position="78"/>
    </location>
</feature>
<dbReference type="CDD" id="cd22852">
    <property type="entry name" value="SMN_C"/>
    <property type="match status" value="1"/>
</dbReference>
<dbReference type="CDD" id="cd22851">
    <property type="entry name" value="SMN_N"/>
    <property type="match status" value="1"/>
</dbReference>
<evidence type="ECO:0000259" key="2">
    <source>
        <dbReference type="Pfam" id="PF20636"/>
    </source>
</evidence>
<evidence type="ECO:0000313" key="4">
    <source>
        <dbReference type="Proteomes" id="UP001213000"/>
    </source>
</evidence>
<feature type="compositionally biased region" description="Acidic residues" evidence="1">
    <location>
        <begin position="57"/>
        <end position="68"/>
    </location>
</feature>
<feature type="region of interest" description="Disordered" evidence="1">
    <location>
        <begin position="119"/>
        <end position="157"/>
    </location>
</feature>
<feature type="compositionally biased region" description="Pro residues" evidence="1">
    <location>
        <begin position="17"/>
        <end position="29"/>
    </location>
</feature>
<feature type="compositionally biased region" description="Basic residues" evidence="1">
    <location>
        <begin position="32"/>
        <end position="43"/>
    </location>
</feature>
<evidence type="ECO:0000313" key="3">
    <source>
        <dbReference type="EMBL" id="KAJ3551328.1"/>
    </source>
</evidence>